<evidence type="ECO:0000256" key="1">
    <source>
        <dbReference type="SAM" id="MobiDB-lite"/>
    </source>
</evidence>
<reference evidence="2 3" key="1">
    <citation type="journal article" date="2021" name="Res Sq">
        <title>Streptomyces Pimoensis sp. nov., Isolated From the Taklimakan Desert in Xinjiang, China.</title>
        <authorList>
            <person name="Zhang P."/>
            <person name="Luo X."/>
            <person name="Luo X."/>
            <person name="Liu Z."/>
            <person name="Xia Z."/>
            <person name="Wan C."/>
            <person name="zhang L."/>
        </authorList>
    </citation>
    <scope>NUCLEOTIDE SEQUENCE [LARGE SCALE GENOMIC DNA]</scope>
    <source>
        <strain evidence="2 3">TRM75549</strain>
    </source>
</reference>
<sequence>MLRDADFDDVAMVRTRDDAQNRRTVLVNGRPWPYLRIEARRYRFRPVGSCNPRIVVLELSDGSVTQHPVQRTGTDGDLLRPHPARPGSCLAGSCPHGGGGPRHRLP</sequence>
<evidence type="ECO:0000313" key="3">
    <source>
        <dbReference type="Proteomes" id="UP001567537"/>
    </source>
</evidence>
<gene>
    <name evidence="2" type="ORF">KYY02_25480</name>
</gene>
<dbReference type="Proteomes" id="UP001567537">
    <property type="component" value="Unassembled WGS sequence"/>
</dbReference>
<feature type="region of interest" description="Disordered" evidence="1">
    <location>
        <begin position="64"/>
        <end position="106"/>
    </location>
</feature>
<evidence type="ECO:0000313" key="2">
    <source>
        <dbReference type="EMBL" id="MEZ3181901.1"/>
    </source>
</evidence>
<dbReference type="SUPFAM" id="SSF49503">
    <property type="entry name" value="Cupredoxins"/>
    <property type="match status" value="1"/>
</dbReference>
<proteinExistence type="predicted"/>
<accession>A0ABV4J8E9</accession>
<protein>
    <submittedName>
        <fullName evidence="2">Uncharacterized protein</fullName>
    </submittedName>
</protein>
<dbReference type="EMBL" id="JAHWZY010000032">
    <property type="protein sequence ID" value="MEZ3181901.1"/>
    <property type="molecule type" value="Genomic_DNA"/>
</dbReference>
<feature type="compositionally biased region" description="Polar residues" evidence="1">
    <location>
        <begin position="64"/>
        <end position="73"/>
    </location>
</feature>
<comment type="caution">
    <text evidence="2">The sequence shown here is derived from an EMBL/GenBank/DDBJ whole genome shotgun (WGS) entry which is preliminary data.</text>
</comment>
<name>A0ABV4J8E9_9ACTN</name>
<dbReference type="RefSeq" id="WP_371241991.1">
    <property type="nucleotide sequence ID" value="NZ_JAHWZY010000032.1"/>
</dbReference>
<dbReference type="InterPro" id="IPR008972">
    <property type="entry name" value="Cupredoxin"/>
</dbReference>
<organism evidence="2 3">
    <name type="scientific">Streptomyces pimonensis</name>
    <dbReference type="NCBI Taxonomy" id="2860288"/>
    <lineage>
        <taxon>Bacteria</taxon>
        <taxon>Bacillati</taxon>
        <taxon>Actinomycetota</taxon>
        <taxon>Actinomycetes</taxon>
        <taxon>Kitasatosporales</taxon>
        <taxon>Streptomycetaceae</taxon>
        <taxon>Streptomyces</taxon>
    </lineage>
</organism>
<dbReference type="Gene3D" id="2.60.40.420">
    <property type="entry name" value="Cupredoxins - blue copper proteins"/>
    <property type="match status" value="1"/>
</dbReference>
<keyword evidence="3" id="KW-1185">Reference proteome</keyword>